<dbReference type="InterPro" id="IPR036890">
    <property type="entry name" value="HATPase_C_sf"/>
</dbReference>
<dbReference type="SUPFAM" id="SSF55874">
    <property type="entry name" value="ATPase domain of HSP90 chaperone/DNA topoisomerase II/histidine kinase"/>
    <property type="match status" value="1"/>
</dbReference>
<dbReference type="InterPro" id="IPR036097">
    <property type="entry name" value="HisK_dim/P_sf"/>
</dbReference>
<dbReference type="Gene3D" id="1.10.287.130">
    <property type="match status" value="1"/>
</dbReference>
<proteinExistence type="predicted"/>
<dbReference type="InterPro" id="IPR050736">
    <property type="entry name" value="Sensor_HK_Regulatory"/>
</dbReference>
<evidence type="ECO:0000256" key="7">
    <source>
        <dbReference type="SAM" id="Coils"/>
    </source>
</evidence>
<dbReference type="PRINTS" id="PR00344">
    <property type="entry name" value="BCTRLSENSOR"/>
</dbReference>
<dbReference type="CDD" id="cd16922">
    <property type="entry name" value="HATPase_EvgS-ArcB-TorS-like"/>
    <property type="match status" value="1"/>
</dbReference>
<comment type="catalytic activity">
    <reaction evidence="1">
        <text>ATP + protein L-histidine = ADP + protein N-phospho-L-histidine.</text>
        <dbReference type="EC" id="2.7.13.3"/>
    </reaction>
</comment>
<dbReference type="InterPro" id="IPR018771">
    <property type="entry name" value="PocR_dom"/>
</dbReference>
<evidence type="ECO:0000256" key="3">
    <source>
        <dbReference type="ARBA" id="ARBA00022553"/>
    </source>
</evidence>
<dbReference type="SMART" id="SM00388">
    <property type="entry name" value="HisKA"/>
    <property type="match status" value="1"/>
</dbReference>
<dbReference type="Pfam" id="PF00512">
    <property type="entry name" value="HisKA"/>
    <property type="match status" value="1"/>
</dbReference>
<organism evidence="10 11">
    <name type="scientific">Pendulispora albinea</name>
    <dbReference type="NCBI Taxonomy" id="2741071"/>
    <lineage>
        <taxon>Bacteria</taxon>
        <taxon>Pseudomonadati</taxon>
        <taxon>Myxococcota</taxon>
        <taxon>Myxococcia</taxon>
        <taxon>Myxococcales</taxon>
        <taxon>Sorangiineae</taxon>
        <taxon>Pendulisporaceae</taxon>
        <taxon>Pendulispora</taxon>
    </lineage>
</organism>
<evidence type="ECO:0000259" key="9">
    <source>
        <dbReference type="PROSITE" id="PS50109"/>
    </source>
</evidence>
<name>A0ABZ2LUC4_9BACT</name>
<dbReference type="PANTHER" id="PTHR43711">
    <property type="entry name" value="TWO-COMPONENT HISTIDINE KINASE"/>
    <property type="match status" value="1"/>
</dbReference>
<dbReference type="Proteomes" id="UP001370348">
    <property type="component" value="Chromosome"/>
</dbReference>
<evidence type="ECO:0000256" key="2">
    <source>
        <dbReference type="ARBA" id="ARBA00012438"/>
    </source>
</evidence>
<dbReference type="SMART" id="SM00387">
    <property type="entry name" value="HATPase_c"/>
    <property type="match status" value="1"/>
</dbReference>
<dbReference type="EC" id="2.7.13.3" evidence="2"/>
<evidence type="ECO:0000256" key="6">
    <source>
        <dbReference type="ARBA" id="ARBA00023012"/>
    </source>
</evidence>
<dbReference type="GO" id="GO:0005524">
    <property type="term" value="F:ATP binding"/>
    <property type="evidence" value="ECO:0007669"/>
    <property type="project" value="UniProtKB-KW"/>
</dbReference>
<keyword evidence="3" id="KW-0597">Phosphoprotein</keyword>
<keyword evidence="7" id="KW-0175">Coiled coil</keyword>
<dbReference type="Pfam" id="PF02518">
    <property type="entry name" value="HATPase_c"/>
    <property type="match status" value="1"/>
</dbReference>
<evidence type="ECO:0000256" key="1">
    <source>
        <dbReference type="ARBA" id="ARBA00000085"/>
    </source>
</evidence>
<feature type="domain" description="Histidine kinase" evidence="9">
    <location>
        <begin position="309"/>
        <end position="546"/>
    </location>
</feature>
<evidence type="ECO:0000256" key="8">
    <source>
        <dbReference type="SAM" id="MobiDB-lite"/>
    </source>
</evidence>
<dbReference type="RefSeq" id="WP_394822371.1">
    <property type="nucleotide sequence ID" value="NZ_CP089984.1"/>
</dbReference>
<dbReference type="InterPro" id="IPR003661">
    <property type="entry name" value="HisK_dim/P_dom"/>
</dbReference>
<feature type="compositionally biased region" description="Low complexity" evidence="8">
    <location>
        <begin position="76"/>
        <end position="87"/>
    </location>
</feature>
<feature type="coiled-coil region" evidence="7">
    <location>
        <begin position="272"/>
        <end position="302"/>
    </location>
</feature>
<evidence type="ECO:0000256" key="5">
    <source>
        <dbReference type="ARBA" id="ARBA00022777"/>
    </source>
</evidence>
<feature type="region of interest" description="Disordered" evidence="8">
    <location>
        <begin position="1"/>
        <end position="90"/>
    </location>
</feature>
<protein>
    <recommendedName>
        <fullName evidence="2">histidine kinase</fullName>
        <ecNumber evidence="2">2.7.13.3</ecNumber>
    </recommendedName>
</protein>
<sequence length="547" mass="58809">MSLPGDRSSPRPTFNAEDTLGSEMEDAPPTSRDPLLPLGSTPDVSSAAAEPVHVIGLDTTPEPGSITLAGQAGKASPVGQVSPVSQVTRGSDSGVHLEELVARESLSELCASFFALFGIPVRVYSSEGALLADASREHEICAYMGSLPRAGALCTATVSAAKSHDPELEGAADVTHACFTGNVYRILGIDYDGRRIGRLILGPYLPAAVTEVPPSLLHADPDIVPLRARSLLNKVPRAKDEAVTRMANHLKCALDLILWSGHKAMLTSQMHLSSVRESYRELEEKTRRLQEAYDRLRELDRLKSSFLATVSHELRTPLTSIIGYSEMLTEGIAGELAGEQKEFVLTIHDKGEQLLALITSLLDLSKLESGSLNIQLVPSSVRGLFDAVVSTLSPSARRKSIELSIDVDPEVRELKADAERLRQVFVNLVDNAIKFTPSGGKVRLFARNLGVDSRDPDVTGFALLAPAQMRVELRVTDTGIGIPATERARVFDAFYQVDSSSTREYGGTGLGLSIVKRLVDAHGGTIHIEDNVPQGTVFVVRLPSANG</sequence>
<dbReference type="InterPro" id="IPR005467">
    <property type="entry name" value="His_kinase_dom"/>
</dbReference>
<dbReference type="Gene3D" id="3.30.565.10">
    <property type="entry name" value="Histidine kinase-like ATPase, C-terminal domain"/>
    <property type="match status" value="1"/>
</dbReference>
<evidence type="ECO:0000313" key="11">
    <source>
        <dbReference type="Proteomes" id="UP001370348"/>
    </source>
</evidence>
<accession>A0ABZ2LUC4</accession>
<keyword evidence="10" id="KW-0547">Nucleotide-binding</keyword>
<evidence type="ECO:0000313" key="10">
    <source>
        <dbReference type="EMBL" id="WXB12750.1"/>
    </source>
</evidence>
<reference evidence="10 11" key="1">
    <citation type="submission" date="2021-12" db="EMBL/GenBank/DDBJ databases">
        <title>Discovery of the Pendulisporaceae a myxobacterial family with distinct sporulation behavior and unique specialized metabolism.</title>
        <authorList>
            <person name="Garcia R."/>
            <person name="Popoff A."/>
            <person name="Bader C.D."/>
            <person name="Loehr J."/>
            <person name="Walesch S."/>
            <person name="Walt C."/>
            <person name="Boldt J."/>
            <person name="Bunk B."/>
            <person name="Haeckl F.J.F.P.J."/>
            <person name="Gunesch A.P."/>
            <person name="Birkelbach J."/>
            <person name="Nuebel U."/>
            <person name="Pietschmann T."/>
            <person name="Bach T."/>
            <person name="Mueller R."/>
        </authorList>
    </citation>
    <scope>NUCLEOTIDE SEQUENCE [LARGE SCALE GENOMIC DNA]</scope>
    <source>
        <strain evidence="10 11">MSr11954</strain>
    </source>
</reference>
<dbReference type="InterPro" id="IPR004358">
    <property type="entry name" value="Sig_transdc_His_kin-like_C"/>
</dbReference>
<dbReference type="InterPro" id="IPR003594">
    <property type="entry name" value="HATPase_dom"/>
</dbReference>
<keyword evidence="10" id="KW-0067">ATP-binding</keyword>
<keyword evidence="11" id="KW-1185">Reference proteome</keyword>
<dbReference type="EMBL" id="CP089984">
    <property type="protein sequence ID" value="WXB12750.1"/>
    <property type="molecule type" value="Genomic_DNA"/>
</dbReference>
<dbReference type="PROSITE" id="PS50109">
    <property type="entry name" value="HIS_KIN"/>
    <property type="match status" value="1"/>
</dbReference>
<evidence type="ECO:0000256" key="4">
    <source>
        <dbReference type="ARBA" id="ARBA00022679"/>
    </source>
</evidence>
<dbReference type="CDD" id="cd00082">
    <property type="entry name" value="HisKA"/>
    <property type="match status" value="1"/>
</dbReference>
<dbReference type="SUPFAM" id="SSF47384">
    <property type="entry name" value="Homodimeric domain of signal transducing histidine kinase"/>
    <property type="match status" value="1"/>
</dbReference>
<keyword evidence="4" id="KW-0808">Transferase</keyword>
<dbReference type="Pfam" id="PF10114">
    <property type="entry name" value="PocR"/>
    <property type="match status" value="1"/>
</dbReference>
<gene>
    <name evidence="10" type="ORF">LZC94_33485</name>
</gene>
<keyword evidence="6" id="KW-0902">Two-component regulatory system</keyword>
<dbReference type="PANTHER" id="PTHR43711:SF26">
    <property type="entry name" value="SENSOR HISTIDINE KINASE RCSC"/>
    <property type="match status" value="1"/>
</dbReference>
<keyword evidence="5" id="KW-0418">Kinase</keyword>